<organism evidence="3 4">
    <name type="scientific">Spirosoma agri</name>
    <dbReference type="NCBI Taxonomy" id="1987381"/>
    <lineage>
        <taxon>Bacteria</taxon>
        <taxon>Pseudomonadati</taxon>
        <taxon>Bacteroidota</taxon>
        <taxon>Cytophagia</taxon>
        <taxon>Cytophagales</taxon>
        <taxon>Cytophagaceae</taxon>
        <taxon>Spirosoma</taxon>
    </lineage>
</organism>
<protein>
    <submittedName>
        <fullName evidence="3">Uncharacterized protein</fullName>
    </submittedName>
</protein>
<comment type="caution">
    <text evidence="3">The sequence shown here is derived from an EMBL/GenBank/DDBJ whole genome shotgun (WGS) entry which is preliminary data.</text>
</comment>
<reference evidence="3 4" key="1">
    <citation type="submission" date="2020-02" db="EMBL/GenBank/DDBJ databases">
        <title>Draft genome sequence of two Spirosoma agri KCTC 52727 and Spirosoma terrae KCTC 52035.</title>
        <authorList>
            <person name="Rojas J."/>
            <person name="Ambika Manirajan B."/>
            <person name="Ratering S."/>
            <person name="Suarez C."/>
            <person name="Schnell S."/>
        </authorList>
    </citation>
    <scope>NUCLEOTIDE SEQUENCE [LARGE SCALE GENOMIC DNA]</scope>
    <source>
        <strain evidence="3 4">KCTC 52727</strain>
    </source>
</reference>
<keyword evidence="4" id="KW-1185">Reference proteome</keyword>
<feature type="chain" id="PRO_5026743725" evidence="2">
    <location>
        <begin position="22"/>
        <end position="112"/>
    </location>
</feature>
<dbReference type="Proteomes" id="UP000477386">
    <property type="component" value="Unassembled WGS sequence"/>
</dbReference>
<dbReference type="AlphaFoldDB" id="A0A6M0IBI2"/>
<feature type="compositionally biased region" description="Polar residues" evidence="1">
    <location>
        <begin position="102"/>
        <end position="112"/>
    </location>
</feature>
<feature type="region of interest" description="Disordered" evidence="1">
    <location>
        <begin position="18"/>
        <end position="112"/>
    </location>
</feature>
<evidence type="ECO:0000256" key="2">
    <source>
        <dbReference type="SAM" id="SignalP"/>
    </source>
</evidence>
<feature type="compositionally biased region" description="Low complexity" evidence="1">
    <location>
        <begin position="18"/>
        <end position="27"/>
    </location>
</feature>
<feature type="signal peptide" evidence="2">
    <location>
        <begin position="1"/>
        <end position="21"/>
    </location>
</feature>
<dbReference type="EMBL" id="JAAGNZ010000001">
    <property type="protein sequence ID" value="NEU65474.1"/>
    <property type="molecule type" value="Genomic_DNA"/>
</dbReference>
<evidence type="ECO:0000256" key="1">
    <source>
        <dbReference type="SAM" id="MobiDB-lite"/>
    </source>
</evidence>
<name>A0A6M0IBI2_9BACT</name>
<dbReference type="RefSeq" id="WP_164034803.1">
    <property type="nucleotide sequence ID" value="NZ_JAAGNZ010000001.1"/>
</dbReference>
<keyword evidence="2" id="KW-0732">Signal</keyword>
<gene>
    <name evidence="3" type="ORF">GK091_01145</name>
</gene>
<proteinExistence type="predicted"/>
<accession>A0A6M0IBI2</accession>
<evidence type="ECO:0000313" key="3">
    <source>
        <dbReference type="EMBL" id="NEU65474.1"/>
    </source>
</evidence>
<feature type="compositionally biased region" description="Basic and acidic residues" evidence="1">
    <location>
        <begin position="55"/>
        <end position="67"/>
    </location>
</feature>
<evidence type="ECO:0000313" key="4">
    <source>
        <dbReference type="Proteomes" id="UP000477386"/>
    </source>
</evidence>
<sequence>MKKIAAIITFLVLGGQLSGQAQSGSVSKGQRGAAPVNYAEKANTSQTQGNGVPYSKDKEQRQSRADAKSGSPTTPRSSVGNGSSTGGQGGTSPSKKSGAKMSRQSSGSGTNQ</sequence>